<sequence>MINETIQNTGRNKQGLNYVKVRRHENKPQTPAHPPKNAPPFFPPTRNSFDNTISLASIALKRKVSSVPCRACEFRGSIRGLKKGPNKWGSPKCKAPLKETH</sequence>
<dbReference type="EMBL" id="BPLR01002493">
    <property type="protein sequence ID" value="GIX74286.1"/>
    <property type="molecule type" value="Genomic_DNA"/>
</dbReference>
<organism evidence="2 3">
    <name type="scientific">Caerostris extrusa</name>
    <name type="common">Bark spider</name>
    <name type="synonym">Caerostris bankana</name>
    <dbReference type="NCBI Taxonomy" id="172846"/>
    <lineage>
        <taxon>Eukaryota</taxon>
        <taxon>Metazoa</taxon>
        <taxon>Ecdysozoa</taxon>
        <taxon>Arthropoda</taxon>
        <taxon>Chelicerata</taxon>
        <taxon>Arachnida</taxon>
        <taxon>Araneae</taxon>
        <taxon>Araneomorphae</taxon>
        <taxon>Entelegynae</taxon>
        <taxon>Araneoidea</taxon>
        <taxon>Araneidae</taxon>
        <taxon>Caerostris</taxon>
    </lineage>
</organism>
<keyword evidence="3" id="KW-1185">Reference proteome</keyword>
<feature type="region of interest" description="Disordered" evidence="1">
    <location>
        <begin position="80"/>
        <end position="101"/>
    </location>
</feature>
<dbReference type="Proteomes" id="UP001054945">
    <property type="component" value="Unassembled WGS sequence"/>
</dbReference>
<comment type="caution">
    <text evidence="2">The sequence shown here is derived from an EMBL/GenBank/DDBJ whole genome shotgun (WGS) entry which is preliminary data.</text>
</comment>
<feature type="region of interest" description="Disordered" evidence="1">
    <location>
        <begin position="24"/>
        <end position="46"/>
    </location>
</feature>
<gene>
    <name evidence="2" type="ORF">CEXT_705631</name>
</gene>
<evidence type="ECO:0000313" key="3">
    <source>
        <dbReference type="Proteomes" id="UP001054945"/>
    </source>
</evidence>
<protein>
    <submittedName>
        <fullName evidence="2">Uncharacterized protein</fullName>
    </submittedName>
</protein>
<reference evidence="2 3" key="1">
    <citation type="submission" date="2021-06" db="EMBL/GenBank/DDBJ databases">
        <title>Caerostris extrusa draft genome.</title>
        <authorList>
            <person name="Kono N."/>
            <person name="Arakawa K."/>
        </authorList>
    </citation>
    <scope>NUCLEOTIDE SEQUENCE [LARGE SCALE GENOMIC DNA]</scope>
</reference>
<proteinExistence type="predicted"/>
<feature type="compositionally biased region" description="Pro residues" evidence="1">
    <location>
        <begin position="31"/>
        <end position="43"/>
    </location>
</feature>
<evidence type="ECO:0000256" key="1">
    <source>
        <dbReference type="SAM" id="MobiDB-lite"/>
    </source>
</evidence>
<evidence type="ECO:0000313" key="2">
    <source>
        <dbReference type="EMBL" id="GIX74286.1"/>
    </source>
</evidence>
<dbReference type="AlphaFoldDB" id="A0AAV4MQK8"/>
<accession>A0AAV4MQK8</accession>
<name>A0AAV4MQK8_CAEEX</name>